<comment type="function">
    <text evidence="4 5">Removes the 2'-phosphate from RNA via an intermediate in which the phosphate is ADP-ribosylated by NAD followed by a presumed transesterification to release the RNA and generate ADP-ribose 1''-2''-cyclic phosphate (APPR&gt;P). May function as an ADP-ribosylase.</text>
</comment>
<dbReference type="InterPro" id="IPR042081">
    <property type="entry name" value="RNA_2'-PTrans_C"/>
</dbReference>
<dbReference type="InterPro" id="IPR002745">
    <property type="entry name" value="Ptrans_KptA/Tpt1"/>
</dbReference>
<organism evidence="6 7">
    <name type="scientific">Chitinophaga rhizophila</name>
    <dbReference type="NCBI Taxonomy" id="2866212"/>
    <lineage>
        <taxon>Bacteria</taxon>
        <taxon>Pseudomonadati</taxon>
        <taxon>Bacteroidota</taxon>
        <taxon>Chitinophagia</taxon>
        <taxon>Chitinophagales</taxon>
        <taxon>Chitinophagaceae</taxon>
        <taxon>Chitinophaga</taxon>
    </lineage>
</organism>
<proteinExistence type="inferred from homology"/>
<dbReference type="InterPro" id="IPR042080">
    <property type="entry name" value="RNA_2'-PTrans_N"/>
</dbReference>
<dbReference type="Gene3D" id="1.10.10.970">
    <property type="entry name" value="RNA 2'-phosphotransferase, Tpt1/KptA family, N-terminal domain"/>
    <property type="match status" value="1"/>
</dbReference>
<comment type="caution">
    <text evidence="6">The sequence shown here is derived from an EMBL/GenBank/DDBJ whole genome shotgun (WGS) entry which is preliminary data.</text>
</comment>
<dbReference type="RefSeq" id="WP_220253518.1">
    <property type="nucleotide sequence ID" value="NZ_JAICCF010000006.1"/>
</dbReference>
<sequence length="180" mass="20304">MNEQQIKSISKFLSLVLRHQPDTIGITLDANGWTDVQELLTRMHANHKPLTLAQLKTVVDTNDKKRFAFSADGTMIRASQGHSVDVSLGLPPVTPPEYLYHGTVGKYLDNIRQEGLQKMSRQHLHLSRDKQTAISVGSRRGLPVILTIRTGQMHRDGYLFYLSDNGVWLTDHVPAAYIEF</sequence>
<comment type="similarity">
    <text evidence="1 5">Belongs to the KptA/TPT1 family.</text>
</comment>
<dbReference type="Proteomes" id="UP000812961">
    <property type="component" value="Unassembled WGS sequence"/>
</dbReference>
<evidence type="ECO:0000313" key="7">
    <source>
        <dbReference type="Proteomes" id="UP000812961"/>
    </source>
</evidence>
<dbReference type="HAMAP" id="MF_00299">
    <property type="entry name" value="KptA"/>
    <property type="match status" value="1"/>
</dbReference>
<dbReference type="GO" id="GO:0016740">
    <property type="term" value="F:transferase activity"/>
    <property type="evidence" value="ECO:0007669"/>
    <property type="project" value="UniProtKB-KW"/>
</dbReference>
<dbReference type="NCBIfam" id="NF002014">
    <property type="entry name" value="PRK00819.1-4"/>
    <property type="match status" value="1"/>
</dbReference>
<name>A0ABS7GN40_9BACT</name>
<evidence type="ECO:0000256" key="1">
    <source>
        <dbReference type="ARBA" id="ARBA00009836"/>
    </source>
</evidence>
<reference evidence="6 7" key="1">
    <citation type="submission" date="2021-08" db="EMBL/GenBank/DDBJ databases">
        <title>The genome sequence of Chitinophaga sp. B61.</title>
        <authorList>
            <person name="Zhang X."/>
        </authorList>
    </citation>
    <scope>NUCLEOTIDE SEQUENCE [LARGE SCALE GENOMIC DNA]</scope>
    <source>
        <strain evidence="6 7">B61</strain>
    </source>
</reference>
<accession>A0ABS7GN40</accession>
<protein>
    <recommendedName>
        <fullName evidence="5">Probable RNA 2'-phosphotransferase</fullName>
        <ecNumber evidence="5">2.7.1.-</ecNumber>
    </recommendedName>
</protein>
<dbReference type="PANTHER" id="PTHR12684:SF2">
    <property type="entry name" value="TRNA 2'-PHOSPHOTRANSFERASE 1"/>
    <property type="match status" value="1"/>
</dbReference>
<dbReference type="EC" id="2.7.1.-" evidence="5"/>
<evidence type="ECO:0000256" key="2">
    <source>
        <dbReference type="ARBA" id="ARBA00022679"/>
    </source>
</evidence>
<evidence type="ECO:0000256" key="3">
    <source>
        <dbReference type="ARBA" id="ARBA00023027"/>
    </source>
</evidence>
<dbReference type="SUPFAM" id="SSF56399">
    <property type="entry name" value="ADP-ribosylation"/>
    <property type="match status" value="1"/>
</dbReference>
<keyword evidence="7" id="KW-1185">Reference proteome</keyword>
<dbReference type="EMBL" id="JAICCF010000006">
    <property type="protein sequence ID" value="MBW8688198.1"/>
    <property type="molecule type" value="Genomic_DNA"/>
</dbReference>
<keyword evidence="2 5" id="KW-0808">Transferase</keyword>
<dbReference type="Pfam" id="PF01885">
    <property type="entry name" value="PTS_2-RNA"/>
    <property type="match status" value="1"/>
</dbReference>
<evidence type="ECO:0000313" key="6">
    <source>
        <dbReference type="EMBL" id="MBW8688198.1"/>
    </source>
</evidence>
<dbReference type="InterPro" id="IPR022928">
    <property type="entry name" value="RNA_2'-PTrans_KptA"/>
</dbReference>
<dbReference type="PANTHER" id="PTHR12684">
    <property type="entry name" value="PUTATIVE PHOSPHOTRANSFERASE"/>
    <property type="match status" value="1"/>
</dbReference>
<gene>
    <name evidence="5" type="primary">kptA</name>
    <name evidence="6" type="ORF">K1Y79_27935</name>
</gene>
<evidence type="ECO:0000256" key="5">
    <source>
        <dbReference type="HAMAP-Rule" id="MF_00299"/>
    </source>
</evidence>
<evidence type="ECO:0000256" key="4">
    <source>
        <dbReference type="ARBA" id="ARBA00025212"/>
    </source>
</evidence>
<keyword evidence="3 5" id="KW-0520">NAD</keyword>
<dbReference type="Gene3D" id="3.20.170.30">
    <property type="match status" value="1"/>
</dbReference>